<dbReference type="EMBL" id="JELW01000042">
    <property type="protein sequence ID" value="EXU97013.1"/>
    <property type="molecule type" value="Genomic_DNA"/>
</dbReference>
<dbReference type="AlphaFoldDB" id="A0A0A1UNW7"/>
<feature type="region of interest" description="Disordered" evidence="1">
    <location>
        <begin position="19"/>
        <end position="44"/>
    </location>
</feature>
<organism evidence="3 4">
    <name type="scientific">Metarhizium robertsii</name>
    <dbReference type="NCBI Taxonomy" id="568076"/>
    <lineage>
        <taxon>Eukaryota</taxon>
        <taxon>Fungi</taxon>
        <taxon>Dikarya</taxon>
        <taxon>Ascomycota</taxon>
        <taxon>Pezizomycotina</taxon>
        <taxon>Sordariomycetes</taxon>
        <taxon>Hypocreomycetidae</taxon>
        <taxon>Hypocreales</taxon>
        <taxon>Clavicipitaceae</taxon>
        <taxon>Metarhizium</taxon>
    </lineage>
</organism>
<evidence type="ECO:0000256" key="2">
    <source>
        <dbReference type="SAM" id="SignalP"/>
    </source>
</evidence>
<name>A0A0A1UNW7_9HYPO</name>
<evidence type="ECO:0000313" key="4">
    <source>
        <dbReference type="Proteomes" id="UP000030151"/>
    </source>
</evidence>
<dbReference type="eggNOG" id="ENOG502T65G">
    <property type="taxonomic scope" value="Eukaryota"/>
</dbReference>
<dbReference type="OrthoDB" id="10430512at2759"/>
<proteinExistence type="predicted"/>
<comment type="caution">
    <text evidence="3">The sequence shown here is derived from an EMBL/GenBank/DDBJ whole genome shotgun (WGS) entry which is preliminary data.</text>
</comment>
<reference evidence="3 4" key="1">
    <citation type="submission" date="2014-02" db="EMBL/GenBank/DDBJ databases">
        <title>The genome sequence of the entomopathogenic fungus Metarhizium robertsii ARSEF 2575.</title>
        <authorList>
            <person name="Giuliano Garisto Donzelli B."/>
            <person name="Roe B.A."/>
            <person name="Macmil S.L."/>
            <person name="Krasnoff S.B."/>
            <person name="Gibson D.M."/>
        </authorList>
    </citation>
    <scope>NUCLEOTIDE SEQUENCE [LARGE SCALE GENOMIC DNA]</scope>
    <source>
        <strain evidence="3 4">ARSEF 2575</strain>
    </source>
</reference>
<evidence type="ECO:0000313" key="3">
    <source>
        <dbReference type="EMBL" id="EXU97013.1"/>
    </source>
</evidence>
<dbReference type="HOGENOM" id="CLU_2278115_0_0_1"/>
<protein>
    <submittedName>
        <fullName evidence="3">Hydrophobin-like protein</fullName>
    </submittedName>
</protein>
<feature type="signal peptide" evidence="2">
    <location>
        <begin position="1"/>
        <end position="16"/>
    </location>
</feature>
<feature type="chain" id="PRO_5001981014" evidence="2">
    <location>
        <begin position="17"/>
        <end position="105"/>
    </location>
</feature>
<feature type="compositionally biased region" description="Pro residues" evidence="1">
    <location>
        <begin position="20"/>
        <end position="38"/>
    </location>
</feature>
<dbReference type="Proteomes" id="UP000030151">
    <property type="component" value="Unassembled WGS sequence"/>
</dbReference>
<accession>A0A0A1UNW7</accession>
<gene>
    <name evidence="3" type="ORF">X797_009931</name>
</gene>
<evidence type="ECO:0000256" key="1">
    <source>
        <dbReference type="SAM" id="MobiDB-lite"/>
    </source>
</evidence>
<keyword evidence="2" id="KW-0732">Signal</keyword>
<sequence>MKFTAAILVLAAAVMAAPYDNPPPPNPNHTPAPGPGPAPGSGGDKCNNNQKQICCDKVIGLVCNLGLVNNCGGGKTYCCAANAPTTQNGGIHILDLNVGSCNRVF</sequence>